<gene>
    <name evidence="1" type="ORF">GQF02_03135</name>
</gene>
<evidence type="ECO:0000313" key="2">
    <source>
        <dbReference type="Proteomes" id="UP000467214"/>
    </source>
</evidence>
<dbReference type="RefSeq" id="WP_124735105.1">
    <property type="nucleotide sequence ID" value="NZ_WSSB01000002.1"/>
</dbReference>
<reference evidence="1 2" key="1">
    <citation type="submission" date="2019-12" db="EMBL/GenBank/DDBJ databases">
        <title>Neisseriaceae gen. nov. sp. Genome sequencing and assembly.</title>
        <authorList>
            <person name="Liu Z."/>
            <person name="Li A."/>
        </authorList>
    </citation>
    <scope>NUCLEOTIDE SEQUENCE [LARGE SCALE GENOMIC DNA]</scope>
    <source>
        <strain evidence="1 2">B2N2-7</strain>
    </source>
</reference>
<dbReference type="EMBL" id="WSSB01000002">
    <property type="protein sequence ID" value="MXR35968.1"/>
    <property type="molecule type" value="Genomic_DNA"/>
</dbReference>
<organism evidence="1 2">
    <name type="scientific">Craterilacuibacter sinensis</name>
    <dbReference type="NCBI Taxonomy" id="2686017"/>
    <lineage>
        <taxon>Bacteria</taxon>
        <taxon>Pseudomonadati</taxon>
        <taxon>Pseudomonadota</taxon>
        <taxon>Betaproteobacteria</taxon>
        <taxon>Neisseriales</taxon>
        <taxon>Neisseriaceae</taxon>
        <taxon>Craterilacuibacter</taxon>
    </lineage>
</organism>
<dbReference type="Pfam" id="PF07308">
    <property type="entry name" value="DUF1456"/>
    <property type="match status" value="2"/>
</dbReference>
<name>A0A845BL59_9NEIS</name>
<dbReference type="Proteomes" id="UP000467214">
    <property type="component" value="Unassembled WGS sequence"/>
</dbReference>
<sequence>MLNNDILRSVRFILDLRDNQLPKLIQQGGLDPADLDIPALLKRDDDEGFKPCNDRVLSAFLDGVITLKRGAREPAAGAAPAAPQRMSNNLILKKLRIAFELKQEDIQELILRAGLTVSSAELGALFRKPDHKHYRECGDQFLRNLLRGLTLKLRPDAKDTA</sequence>
<evidence type="ECO:0000313" key="1">
    <source>
        <dbReference type="EMBL" id="MXR35968.1"/>
    </source>
</evidence>
<dbReference type="InterPro" id="IPR009921">
    <property type="entry name" value="YehS-like"/>
</dbReference>
<accession>A0A845BL59</accession>
<protein>
    <submittedName>
        <fullName evidence="1">DUF1456 family protein</fullName>
    </submittedName>
</protein>
<keyword evidence="2" id="KW-1185">Reference proteome</keyword>
<proteinExistence type="predicted"/>
<dbReference type="AlphaFoldDB" id="A0A845BL59"/>
<dbReference type="PANTHER" id="PTHR37805:SF1">
    <property type="entry name" value="CYTOPLASMIC PROTEIN"/>
    <property type="match status" value="1"/>
</dbReference>
<dbReference type="PANTHER" id="PTHR37805">
    <property type="entry name" value="CYTOPLASMIC PROTEIN-RELATED"/>
    <property type="match status" value="1"/>
</dbReference>
<comment type="caution">
    <text evidence="1">The sequence shown here is derived from an EMBL/GenBank/DDBJ whole genome shotgun (WGS) entry which is preliminary data.</text>
</comment>